<evidence type="ECO:0000259" key="4">
    <source>
        <dbReference type="PROSITE" id="PS51332"/>
    </source>
</evidence>
<proteinExistence type="inferred from homology"/>
<feature type="domain" description="B12-binding" evidence="4">
    <location>
        <begin position="94"/>
        <end position="224"/>
    </location>
</feature>
<evidence type="ECO:0000256" key="2">
    <source>
        <dbReference type="ARBA" id="ARBA00022723"/>
    </source>
</evidence>
<dbReference type="AlphaFoldDB" id="H6LCR6"/>
<accession>H6LCR6</accession>
<gene>
    <name evidence="6" type="primary">mttC20</name>
    <name evidence="6" type="ordered locus">Awo_c22800</name>
</gene>
<reference evidence="6 7" key="2">
    <citation type="journal article" date="2012" name="PLoS ONE">
        <title>An ancient pathway combining carbon dioxide fixation with the generation and utilization of a sodium ion gradient for ATP synthesis.</title>
        <authorList>
            <person name="Poehlein A."/>
            <person name="Schmidt S."/>
            <person name="Kaster A.K."/>
            <person name="Goenrich M."/>
            <person name="Vollmers J."/>
            <person name="Thurmer A."/>
            <person name="Bertsch J."/>
            <person name="Schuchmann K."/>
            <person name="Voigt B."/>
            <person name="Hecker M."/>
            <person name="Daniel R."/>
            <person name="Thauer R.K."/>
            <person name="Gottschalk G."/>
            <person name="Muller V."/>
        </authorList>
    </citation>
    <scope>NUCLEOTIDE SEQUENCE [LARGE SCALE GENOMIC DNA]</scope>
    <source>
        <strain evidence="7">ATCC 29683 / DSM 1030 / JCM 2381 / KCTC 1655 / WB1</strain>
    </source>
</reference>
<name>H6LCR6_ACEWD</name>
<dbReference type="GO" id="GO:0031419">
    <property type="term" value="F:cobalamin binding"/>
    <property type="evidence" value="ECO:0007669"/>
    <property type="project" value="InterPro"/>
</dbReference>
<dbReference type="GO" id="GO:0046653">
    <property type="term" value="P:tetrahydrofolate metabolic process"/>
    <property type="evidence" value="ECO:0007669"/>
    <property type="project" value="TreeGrafter"/>
</dbReference>
<evidence type="ECO:0000313" key="6">
    <source>
        <dbReference type="EMBL" id="AFA49053.1"/>
    </source>
</evidence>
<evidence type="ECO:0000313" key="7">
    <source>
        <dbReference type="Proteomes" id="UP000007177"/>
    </source>
</evidence>
<dbReference type="Gene3D" id="1.10.1240.10">
    <property type="entry name" value="Methionine synthase domain"/>
    <property type="match status" value="1"/>
</dbReference>
<feature type="domain" description="B12-binding N-terminal" evidence="5">
    <location>
        <begin position="1"/>
        <end position="93"/>
    </location>
</feature>
<evidence type="ECO:0000256" key="1">
    <source>
        <dbReference type="ARBA" id="ARBA00010854"/>
    </source>
</evidence>
<dbReference type="GO" id="GO:0046872">
    <property type="term" value="F:metal ion binding"/>
    <property type="evidence" value="ECO:0007669"/>
    <property type="project" value="UniProtKB-KW"/>
</dbReference>
<keyword evidence="3" id="KW-0170">Cobalt</keyword>
<dbReference type="STRING" id="931626.Awo_c22800"/>
<dbReference type="Pfam" id="PF02607">
    <property type="entry name" value="B12-binding_2"/>
    <property type="match status" value="1"/>
</dbReference>
<dbReference type="HOGENOM" id="CLU_082102_2_0_9"/>
<comment type="similarity">
    <text evidence="1">Belongs to the methylamine corrinoid protein family.</text>
</comment>
<dbReference type="InterPro" id="IPR036594">
    <property type="entry name" value="Meth_synthase_dom"/>
</dbReference>
<keyword evidence="2" id="KW-0479">Metal-binding</keyword>
<evidence type="ECO:0000259" key="5">
    <source>
        <dbReference type="PROSITE" id="PS51337"/>
    </source>
</evidence>
<dbReference type="Proteomes" id="UP000007177">
    <property type="component" value="Chromosome"/>
</dbReference>
<sequence>MDQHMDIYVKEIQDGLTDGDAEIVKNSTEKALKMGISPERIILNALIPIMDQIGKEFKNGNIFIPDVLMSSRAMHASLYVLKPLIVDSSLDKKKGRVIIGTVAGDLHDIGKNMVSMTLQGDGYEVIDLGIDVPASSFISAILRYQPDILAMSALLTTTIGELKHVVQAIRNEGLRDRIKIIIGGGPVTQDYVDEIGANGYGKDVFEAIETVNKLLGNKEGYFNV</sequence>
<dbReference type="Pfam" id="PF02310">
    <property type="entry name" value="B12-binding"/>
    <property type="match status" value="1"/>
</dbReference>
<dbReference type="FunFam" id="3.40.50.280:FF:000003">
    <property type="entry name" value="Dimethylamine methyltransferase corrinoid protein"/>
    <property type="match status" value="1"/>
</dbReference>
<dbReference type="eggNOG" id="COG5012">
    <property type="taxonomic scope" value="Bacteria"/>
</dbReference>
<dbReference type="SUPFAM" id="SSF47644">
    <property type="entry name" value="Methionine synthase domain"/>
    <property type="match status" value="1"/>
</dbReference>
<dbReference type="EMBL" id="CP002987">
    <property type="protein sequence ID" value="AFA49053.1"/>
    <property type="molecule type" value="Genomic_DNA"/>
</dbReference>
<dbReference type="GO" id="GO:0008705">
    <property type="term" value="F:methionine synthase activity"/>
    <property type="evidence" value="ECO:0007669"/>
    <property type="project" value="TreeGrafter"/>
</dbReference>
<dbReference type="GO" id="GO:0005829">
    <property type="term" value="C:cytosol"/>
    <property type="evidence" value="ECO:0007669"/>
    <property type="project" value="TreeGrafter"/>
</dbReference>
<evidence type="ECO:0000256" key="3">
    <source>
        <dbReference type="ARBA" id="ARBA00023285"/>
    </source>
</evidence>
<dbReference type="PROSITE" id="PS51337">
    <property type="entry name" value="B12_BINDING_NTER"/>
    <property type="match status" value="1"/>
</dbReference>
<dbReference type="PROSITE" id="PS51332">
    <property type="entry name" value="B12_BINDING"/>
    <property type="match status" value="1"/>
</dbReference>
<dbReference type="SUPFAM" id="SSF52242">
    <property type="entry name" value="Cobalamin (vitamin B12)-binding domain"/>
    <property type="match status" value="1"/>
</dbReference>
<dbReference type="InterPro" id="IPR003759">
    <property type="entry name" value="Cbl-bd_cap"/>
</dbReference>
<dbReference type="CDD" id="cd02070">
    <property type="entry name" value="corrinoid_protein_B12-BD"/>
    <property type="match status" value="1"/>
</dbReference>
<organism evidence="6 7">
    <name type="scientific">Acetobacterium woodii (strain ATCC 29683 / DSM 1030 / JCM 2381 / KCTC 1655 / WB1)</name>
    <dbReference type="NCBI Taxonomy" id="931626"/>
    <lineage>
        <taxon>Bacteria</taxon>
        <taxon>Bacillati</taxon>
        <taxon>Bacillota</taxon>
        <taxon>Clostridia</taxon>
        <taxon>Eubacteriales</taxon>
        <taxon>Eubacteriaceae</taxon>
        <taxon>Acetobacterium</taxon>
    </lineage>
</organism>
<dbReference type="SMART" id="SM01018">
    <property type="entry name" value="B12-binding_2"/>
    <property type="match status" value="1"/>
</dbReference>
<reference evidence="7" key="1">
    <citation type="submission" date="2011-07" db="EMBL/GenBank/DDBJ databases">
        <title>Complete genome sequence of Acetobacterium woodii.</title>
        <authorList>
            <person name="Poehlein A."/>
            <person name="Schmidt S."/>
            <person name="Kaster A.-K."/>
            <person name="Goenrich M."/>
            <person name="Vollmers J."/>
            <person name="Thuermer A."/>
            <person name="Gottschalk G."/>
            <person name="Thauer R.K."/>
            <person name="Daniel R."/>
            <person name="Mueller V."/>
        </authorList>
    </citation>
    <scope>NUCLEOTIDE SEQUENCE [LARGE SCALE GENOMIC DNA]</scope>
    <source>
        <strain evidence="7">ATCC 29683 / DSM 1030 / JCM 2381 / KCTC 1655 / WB1</strain>
    </source>
</reference>
<dbReference type="KEGG" id="awo:Awo_c22800"/>
<protein>
    <submittedName>
        <fullName evidence="6">Corrinoid protein MttC20</fullName>
    </submittedName>
</protein>
<dbReference type="RefSeq" id="WP_014356653.1">
    <property type="nucleotide sequence ID" value="NC_016894.1"/>
</dbReference>
<dbReference type="PANTHER" id="PTHR45833">
    <property type="entry name" value="METHIONINE SYNTHASE"/>
    <property type="match status" value="1"/>
</dbReference>
<dbReference type="InterPro" id="IPR036724">
    <property type="entry name" value="Cobalamin-bd_sf"/>
</dbReference>
<dbReference type="PANTHER" id="PTHR45833:SF1">
    <property type="entry name" value="METHIONINE SYNTHASE"/>
    <property type="match status" value="1"/>
</dbReference>
<keyword evidence="7" id="KW-1185">Reference proteome</keyword>
<dbReference type="GO" id="GO:0050667">
    <property type="term" value="P:homocysteine metabolic process"/>
    <property type="evidence" value="ECO:0007669"/>
    <property type="project" value="TreeGrafter"/>
</dbReference>
<dbReference type="Gene3D" id="3.40.50.280">
    <property type="entry name" value="Cobalamin-binding domain"/>
    <property type="match status" value="1"/>
</dbReference>
<dbReference type="InterPro" id="IPR050554">
    <property type="entry name" value="Met_Synthase/Corrinoid"/>
</dbReference>
<dbReference type="InterPro" id="IPR006158">
    <property type="entry name" value="Cobalamin-bd"/>
</dbReference>